<evidence type="ECO:0000313" key="1">
    <source>
        <dbReference type="EMBL" id="GMI32938.1"/>
    </source>
</evidence>
<dbReference type="EMBL" id="BRYB01001757">
    <property type="protein sequence ID" value="GMI32938.1"/>
    <property type="molecule type" value="Genomic_DNA"/>
</dbReference>
<dbReference type="Proteomes" id="UP001165060">
    <property type="component" value="Unassembled WGS sequence"/>
</dbReference>
<gene>
    <name evidence="1" type="ORF">TeGR_g15297</name>
</gene>
<keyword evidence="2" id="KW-1185">Reference proteome</keyword>
<sequence>MFGPSPPKLDDPSGAGVLGATRAKELLQVLGRGDVVFEVLEGAWMMSAVAEQNISATLASTARQHSERMDTLASAWRAREAATPPELLHQVRAAHANEGAMAEASHNAELANVNGRGVWQLRLVLFVQQTLLSGAGVPGFAGPTVDANEIQVQRKVAGVCHSSVELRKQLGAGWDSVMLDMLKKVDARLLEEEGARMLA</sequence>
<proteinExistence type="predicted"/>
<name>A0ABQ6MUX8_9STRA</name>
<comment type="caution">
    <text evidence="1">The sequence shown here is derived from an EMBL/GenBank/DDBJ whole genome shotgun (WGS) entry which is preliminary data.</text>
</comment>
<organism evidence="1 2">
    <name type="scientific">Tetraparma gracilis</name>
    <dbReference type="NCBI Taxonomy" id="2962635"/>
    <lineage>
        <taxon>Eukaryota</taxon>
        <taxon>Sar</taxon>
        <taxon>Stramenopiles</taxon>
        <taxon>Ochrophyta</taxon>
        <taxon>Bolidophyceae</taxon>
        <taxon>Parmales</taxon>
        <taxon>Triparmaceae</taxon>
        <taxon>Tetraparma</taxon>
    </lineage>
</organism>
<reference evidence="1 2" key="1">
    <citation type="journal article" date="2023" name="Commun. Biol.">
        <title>Genome analysis of Parmales, the sister group of diatoms, reveals the evolutionary specialization of diatoms from phago-mixotrophs to photoautotrophs.</title>
        <authorList>
            <person name="Ban H."/>
            <person name="Sato S."/>
            <person name="Yoshikawa S."/>
            <person name="Yamada K."/>
            <person name="Nakamura Y."/>
            <person name="Ichinomiya M."/>
            <person name="Sato N."/>
            <person name="Blanc-Mathieu R."/>
            <person name="Endo H."/>
            <person name="Kuwata A."/>
            <person name="Ogata H."/>
        </authorList>
    </citation>
    <scope>NUCLEOTIDE SEQUENCE [LARGE SCALE GENOMIC DNA]</scope>
</reference>
<protein>
    <submittedName>
        <fullName evidence="1">Uncharacterized protein</fullName>
    </submittedName>
</protein>
<evidence type="ECO:0000313" key="2">
    <source>
        <dbReference type="Proteomes" id="UP001165060"/>
    </source>
</evidence>
<accession>A0ABQ6MUX8</accession>